<dbReference type="InterPro" id="IPR001647">
    <property type="entry name" value="HTH_TetR"/>
</dbReference>
<dbReference type="PROSITE" id="PS01081">
    <property type="entry name" value="HTH_TETR_1"/>
    <property type="match status" value="1"/>
</dbReference>
<name>A0A5S4ZQV2_9FIRM</name>
<dbReference type="InterPro" id="IPR009057">
    <property type="entry name" value="Homeodomain-like_sf"/>
</dbReference>
<sequence length="202" mass="23128">MNTRNQILNSAVQLFGTKGYHATSIQDICRLAGVSKGAIFHYFSNKIELLFEIHEVIIDILLDKYNNVLDHFESSPTLKLKQLVNISVELVVEYKPYIAVLFREYKNLQNDDHYFLITKAKRDQCESVVQEVIRQGVTSGEFRQDIELSIMAKLFFGVCNWTYIWLDPKGPLTPQQISDSIWQLFIGGLAAGPQNCTNHNLT</sequence>
<keyword evidence="1 2" id="KW-0238">DNA-binding</keyword>
<evidence type="ECO:0000259" key="3">
    <source>
        <dbReference type="PROSITE" id="PS50977"/>
    </source>
</evidence>
<dbReference type="EMBL" id="VNHM01000016">
    <property type="protein sequence ID" value="TYO93932.1"/>
    <property type="molecule type" value="Genomic_DNA"/>
</dbReference>
<gene>
    <name evidence="4" type="ORF">LX24_02496</name>
</gene>
<accession>A0A5S4ZQV2</accession>
<keyword evidence="5" id="KW-1185">Reference proteome</keyword>
<comment type="caution">
    <text evidence="4">The sequence shown here is derived from an EMBL/GenBank/DDBJ whole genome shotgun (WGS) entry which is preliminary data.</text>
</comment>
<dbReference type="Gene3D" id="1.10.10.60">
    <property type="entry name" value="Homeodomain-like"/>
    <property type="match status" value="1"/>
</dbReference>
<feature type="DNA-binding region" description="H-T-H motif" evidence="2">
    <location>
        <begin position="24"/>
        <end position="43"/>
    </location>
</feature>
<evidence type="ECO:0000256" key="2">
    <source>
        <dbReference type="PROSITE-ProRule" id="PRU00335"/>
    </source>
</evidence>
<evidence type="ECO:0000256" key="1">
    <source>
        <dbReference type="ARBA" id="ARBA00023125"/>
    </source>
</evidence>
<dbReference type="SUPFAM" id="SSF48498">
    <property type="entry name" value="Tetracyclin repressor-like, C-terminal domain"/>
    <property type="match status" value="1"/>
</dbReference>
<dbReference type="PANTHER" id="PTHR43479:SF11">
    <property type="entry name" value="ACREF_ENVCD OPERON REPRESSOR-RELATED"/>
    <property type="match status" value="1"/>
</dbReference>
<evidence type="ECO:0000313" key="4">
    <source>
        <dbReference type="EMBL" id="TYO93932.1"/>
    </source>
</evidence>
<dbReference type="PANTHER" id="PTHR43479">
    <property type="entry name" value="ACREF/ENVCD OPERON REPRESSOR-RELATED"/>
    <property type="match status" value="1"/>
</dbReference>
<dbReference type="AlphaFoldDB" id="A0A5S4ZQV2"/>
<dbReference type="PRINTS" id="PR00455">
    <property type="entry name" value="HTHTETR"/>
</dbReference>
<dbReference type="RefSeq" id="WP_166512457.1">
    <property type="nucleotide sequence ID" value="NZ_VNHM01000016.1"/>
</dbReference>
<dbReference type="GO" id="GO:0003677">
    <property type="term" value="F:DNA binding"/>
    <property type="evidence" value="ECO:0007669"/>
    <property type="project" value="UniProtKB-UniRule"/>
</dbReference>
<evidence type="ECO:0000313" key="5">
    <source>
        <dbReference type="Proteomes" id="UP000323166"/>
    </source>
</evidence>
<reference evidence="4 5" key="1">
    <citation type="submission" date="2019-07" db="EMBL/GenBank/DDBJ databases">
        <title>Genomic Encyclopedia of Type Strains, Phase I: the one thousand microbial genomes (KMG-I) project.</title>
        <authorList>
            <person name="Kyrpides N."/>
        </authorList>
    </citation>
    <scope>NUCLEOTIDE SEQUENCE [LARGE SCALE GENOMIC DNA]</scope>
    <source>
        <strain evidence="4 5">DSM 6562</strain>
    </source>
</reference>
<dbReference type="Pfam" id="PF00440">
    <property type="entry name" value="TetR_N"/>
    <property type="match status" value="1"/>
</dbReference>
<dbReference type="InterPro" id="IPR036271">
    <property type="entry name" value="Tet_transcr_reg_TetR-rel_C_sf"/>
</dbReference>
<feature type="domain" description="HTH tetR-type" evidence="3">
    <location>
        <begin position="1"/>
        <end position="61"/>
    </location>
</feature>
<protein>
    <submittedName>
        <fullName evidence="4">TetR family transcriptional regulator</fullName>
    </submittedName>
</protein>
<organism evidence="4 5">
    <name type="scientific">Desulfallas thermosapovorans DSM 6562</name>
    <dbReference type="NCBI Taxonomy" id="1121431"/>
    <lineage>
        <taxon>Bacteria</taxon>
        <taxon>Bacillati</taxon>
        <taxon>Bacillota</taxon>
        <taxon>Clostridia</taxon>
        <taxon>Eubacteriales</taxon>
        <taxon>Desulfallaceae</taxon>
        <taxon>Desulfallas</taxon>
    </lineage>
</organism>
<dbReference type="Pfam" id="PF17932">
    <property type="entry name" value="TetR_C_24"/>
    <property type="match status" value="1"/>
</dbReference>
<proteinExistence type="predicted"/>
<dbReference type="SUPFAM" id="SSF46689">
    <property type="entry name" value="Homeodomain-like"/>
    <property type="match status" value="1"/>
</dbReference>
<dbReference type="PROSITE" id="PS50977">
    <property type="entry name" value="HTH_TETR_2"/>
    <property type="match status" value="1"/>
</dbReference>
<dbReference type="Gene3D" id="1.10.357.10">
    <property type="entry name" value="Tetracycline Repressor, domain 2"/>
    <property type="match status" value="1"/>
</dbReference>
<dbReference type="Proteomes" id="UP000323166">
    <property type="component" value="Unassembled WGS sequence"/>
</dbReference>
<dbReference type="InterPro" id="IPR023772">
    <property type="entry name" value="DNA-bd_HTH_TetR-type_CS"/>
</dbReference>
<dbReference type="InterPro" id="IPR050624">
    <property type="entry name" value="HTH-type_Tx_Regulator"/>
</dbReference>
<dbReference type="InterPro" id="IPR041490">
    <property type="entry name" value="KstR2_TetR_C"/>
</dbReference>